<protein>
    <submittedName>
        <fullName evidence="2">Uncharacterized protein</fullName>
    </submittedName>
</protein>
<feature type="transmembrane region" description="Helical" evidence="1">
    <location>
        <begin position="191"/>
        <end position="212"/>
    </location>
</feature>
<keyword evidence="1" id="KW-0472">Membrane</keyword>
<comment type="caution">
    <text evidence="2">The sequence shown here is derived from an EMBL/GenBank/DDBJ whole genome shotgun (WGS) entry which is preliminary data.</text>
</comment>
<feature type="transmembrane region" description="Helical" evidence="1">
    <location>
        <begin position="28"/>
        <end position="46"/>
    </location>
</feature>
<feature type="transmembrane region" description="Helical" evidence="1">
    <location>
        <begin position="66"/>
        <end position="86"/>
    </location>
</feature>
<proteinExistence type="predicted"/>
<name>A0A2P2E7Z3_9PROT</name>
<organism evidence="2 3">
    <name type="scientific">Candidatus Phycosocius bacilliformis</name>
    <dbReference type="NCBI Taxonomy" id="1445552"/>
    <lineage>
        <taxon>Bacteria</taxon>
        <taxon>Pseudomonadati</taxon>
        <taxon>Pseudomonadota</taxon>
        <taxon>Alphaproteobacteria</taxon>
        <taxon>Caulobacterales</taxon>
        <taxon>Caulobacterales incertae sedis</taxon>
        <taxon>Candidatus Phycosocius</taxon>
    </lineage>
</organism>
<evidence type="ECO:0000313" key="2">
    <source>
        <dbReference type="EMBL" id="GBF57183.1"/>
    </source>
</evidence>
<dbReference type="EMBL" id="BFBR01000002">
    <property type="protein sequence ID" value="GBF57183.1"/>
    <property type="molecule type" value="Genomic_DNA"/>
</dbReference>
<keyword evidence="1" id="KW-0812">Transmembrane</keyword>
<reference evidence="2 3" key="1">
    <citation type="journal article" date="2018" name="Genome Announc.">
        <title>Draft Genome Sequence of "Candidatus Phycosocius bacilliformis," an Alphaproteobacterial Ectosymbiont of the Hydrocarbon-Producing Green Alga Botryococcus braunii.</title>
        <authorList>
            <person name="Tanabe Y."/>
            <person name="Yamaguchi H."/>
            <person name="Watanabe M.M."/>
        </authorList>
    </citation>
    <scope>NUCLEOTIDE SEQUENCE [LARGE SCALE GENOMIC DNA]</scope>
    <source>
        <strain evidence="2 3">BOTRYCO-2</strain>
    </source>
</reference>
<keyword evidence="1" id="KW-1133">Transmembrane helix</keyword>
<feature type="transmembrane region" description="Helical" evidence="1">
    <location>
        <begin position="98"/>
        <end position="117"/>
    </location>
</feature>
<dbReference type="Proteomes" id="UP000245086">
    <property type="component" value="Unassembled WGS sequence"/>
</dbReference>
<sequence length="257" mass="28252">MAVDGLSGFEPIEGKQGFWQTHPADRDAVIVMIALLWFGLLAGFVPDMVRGVLNGRTYQLVTHLHAASAVGWMGLLTWQAVLIRTHQPALHRARGQRFGFVLGALVVVSAVATVWFADHARLGDPKFNPAVMAFQLGHVFPFAILTAIALANTHRPDLHKRLLLLGVIGIVDTGWSRWIGVDIREILGQGFAAQILGRYPLSWFFMLAMALYDYNTRGRLHPAFLPAVSFTLVSQISAAFLFFTPGWAGLVVWILGG</sequence>
<gene>
    <name evidence="2" type="ORF">PbB2_00844</name>
</gene>
<feature type="transmembrane region" description="Helical" evidence="1">
    <location>
        <begin position="224"/>
        <end position="255"/>
    </location>
</feature>
<feature type="transmembrane region" description="Helical" evidence="1">
    <location>
        <begin position="129"/>
        <end position="150"/>
    </location>
</feature>
<evidence type="ECO:0000256" key="1">
    <source>
        <dbReference type="SAM" id="Phobius"/>
    </source>
</evidence>
<dbReference type="AlphaFoldDB" id="A0A2P2E7Z3"/>
<accession>A0A2P2E7Z3</accession>
<keyword evidence="3" id="KW-1185">Reference proteome</keyword>
<evidence type="ECO:0000313" key="3">
    <source>
        <dbReference type="Proteomes" id="UP000245086"/>
    </source>
</evidence>